<protein>
    <recommendedName>
        <fullName evidence="1">RNA helicase</fullName>
        <ecNumber evidence="1">3.6.4.13</ecNumber>
    </recommendedName>
</protein>
<dbReference type="PROSITE" id="PS51195">
    <property type="entry name" value="Q_MOTIF"/>
    <property type="match status" value="1"/>
</dbReference>
<dbReference type="STRING" id="157072.A0A024UR44"/>
<name>A0A024UR44_9STRA</name>
<keyword evidence="5 7" id="KW-0067">ATP-binding</keyword>
<dbReference type="GO" id="GO:0016787">
    <property type="term" value="F:hydrolase activity"/>
    <property type="evidence" value="ECO:0007669"/>
    <property type="project" value="UniProtKB-KW"/>
</dbReference>
<dbReference type="GeneID" id="20077987"/>
<evidence type="ECO:0000259" key="9">
    <source>
        <dbReference type="PROSITE" id="PS51192"/>
    </source>
</evidence>
<feature type="domain" description="Helicase ATP-binding" evidence="9">
    <location>
        <begin position="166"/>
        <end position="341"/>
    </location>
</feature>
<dbReference type="OrthoDB" id="196131at2759"/>
<comment type="similarity">
    <text evidence="7">Belongs to the DEAD box helicase family.</text>
</comment>
<evidence type="ECO:0000256" key="1">
    <source>
        <dbReference type="ARBA" id="ARBA00012552"/>
    </source>
</evidence>
<evidence type="ECO:0000256" key="6">
    <source>
        <dbReference type="PROSITE-ProRule" id="PRU00552"/>
    </source>
</evidence>
<dbReference type="GO" id="GO:0003676">
    <property type="term" value="F:nucleic acid binding"/>
    <property type="evidence" value="ECO:0007669"/>
    <property type="project" value="InterPro"/>
</dbReference>
<evidence type="ECO:0000259" key="11">
    <source>
        <dbReference type="PROSITE" id="PS51195"/>
    </source>
</evidence>
<evidence type="ECO:0000256" key="5">
    <source>
        <dbReference type="ARBA" id="ARBA00022840"/>
    </source>
</evidence>
<dbReference type="eggNOG" id="KOG0339">
    <property type="taxonomic scope" value="Eukaryota"/>
</dbReference>
<evidence type="ECO:0000256" key="2">
    <source>
        <dbReference type="ARBA" id="ARBA00022741"/>
    </source>
</evidence>
<dbReference type="AlphaFoldDB" id="A0A024UR44"/>
<dbReference type="SMART" id="SM00490">
    <property type="entry name" value="HELICc"/>
    <property type="match status" value="1"/>
</dbReference>
<dbReference type="EMBL" id="KI913953">
    <property type="protein sequence ID" value="ETW08327.1"/>
    <property type="molecule type" value="Genomic_DNA"/>
</dbReference>
<proteinExistence type="inferred from homology"/>
<dbReference type="InterPro" id="IPR011545">
    <property type="entry name" value="DEAD/DEAH_box_helicase_dom"/>
</dbReference>
<keyword evidence="4 7" id="KW-0347">Helicase</keyword>
<dbReference type="Pfam" id="PF00271">
    <property type="entry name" value="Helicase_C"/>
    <property type="match status" value="1"/>
</dbReference>
<dbReference type="PROSITE" id="PS51194">
    <property type="entry name" value="HELICASE_CTER"/>
    <property type="match status" value="1"/>
</dbReference>
<evidence type="ECO:0000259" key="10">
    <source>
        <dbReference type="PROSITE" id="PS51194"/>
    </source>
</evidence>
<dbReference type="GO" id="GO:0005524">
    <property type="term" value="F:ATP binding"/>
    <property type="evidence" value="ECO:0007669"/>
    <property type="project" value="UniProtKB-KW"/>
</dbReference>
<dbReference type="InterPro" id="IPR027417">
    <property type="entry name" value="P-loop_NTPase"/>
</dbReference>
<dbReference type="Gene3D" id="3.40.50.300">
    <property type="entry name" value="P-loop containing nucleotide triphosphate hydrolases"/>
    <property type="match status" value="2"/>
</dbReference>
<dbReference type="InterPro" id="IPR014014">
    <property type="entry name" value="RNA_helicase_DEAD_Q_motif"/>
</dbReference>
<dbReference type="SMART" id="SM00487">
    <property type="entry name" value="DEXDc"/>
    <property type="match status" value="1"/>
</dbReference>
<dbReference type="GO" id="GO:0003724">
    <property type="term" value="F:RNA helicase activity"/>
    <property type="evidence" value="ECO:0007669"/>
    <property type="project" value="UniProtKB-EC"/>
</dbReference>
<dbReference type="InterPro" id="IPR001650">
    <property type="entry name" value="Helicase_C-like"/>
</dbReference>
<dbReference type="Pfam" id="PF00270">
    <property type="entry name" value="DEAD"/>
    <property type="match status" value="1"/>
</dbReference>
<dbReference type="InterPro" id="IPR000629">
    <property type="entry name" value="RNA-helicase_DEAD-box_CS"/>
</dbReference>
<dbReference type="CDD" id="cd18787">
    <property type="entry name" value="SF2_C_DEAD"/>
    <property type="match status" value="1"/>
</dbReference>
<evidence type="ECO:0000256" key="3">
    <source>
        <dbReference type="ARBA" id="ARBA00022801"/>
    </source>
</evidence>
<dbReference type="InterPro" id="IPR014001">
    <property type="entry name" value="Helicase_ATP-bd"/>
</dbReference>
<evidence type="ECO:0000313" key="12">
    <source>
        <dbReference type="EMBL" id="ETW08327.1"/>
    </source>
</evidence>
<gene>
    <name evidence="12" type="ORF">H310_00937</name>
</gene>
<dbReference type="PROSITE" id="PS00039">
    <property type="entry name" value="DEAD_ATP_HELICASE"/>
    <property type="match status" value="1"/>
</dbReference>
<organism evidence="12">
    <name type="scientific">Aphanomyces invadans</name>
    <dbReference type="NCBI Taxonomy" id="157072"/>
    <lineage>
        <taxon>Eukaryota</taxon>
        <taxon>Sar</taxon>
        <taxon>Stramenopiles</taxon>
        <taxon>Oomycota</taxon>
        <taxon>Saprolegniomycetes</taxon>
        <taxon>Saprolegniales</taxon>
        <taxon>Verrucalvaceae</taxon>
        <taxon>Aphanomyces</taxon>
    </lineage>
</organism>
<feature type="compositionally biased region" description="Polar residues" evidence="8">
    <location>
        <begin position="536"/>
        <end position="549"/>
    </location>
</feature>
<dbReference type="EC" id="3.6.4.13" evidence="1"/>
<feature type="domain" description="DEAD-box RNA helicase Q" evidence="11">
    <location>
        <begin position="135"/>
        <end position="163"/>
    </location>
</feature>
<dbReference type="PROSITE" id="PS51192">
    <property type="entry name" value="HELICASE_ATP_BIND_1"/>
    <property type="match status" value="1"/>
</dbReference>
<evidence type="ECO:0000256" key="7">
    <source>
        <dbReference type="RuleBase" id="RU000492"/>
    </source>
</evidence>
<dbReference type="FunFam" id="3.40.50.300:FF:000079">
    <property type="entry name" value="probable ATP-dependent RNA helicase DDX17"/>
    <property type="match status" value="1"/>
</dbReference>
<evidence type="ECO:0000256" key="4">
    <source>
        <dbReference type="ARBA" id="ARBA00022806"/>
    </source>
</evidence>
<keyword evidence="2 7" id="KW-0547">Nucleotide-binding</keyword>
<feature type="compositionally biased region" description="Basic and acidic residues" evidence="8">
    <location>
        <begin position="551"/>
        <end position="566"/>
    </location>
</feature>
<feature type="domain" description="Helicase C-terminal" evidence="10">
    <location>
        <begin position="369"/>
        <end position="520"/>
    </location>
</feature>
<accession>A0A024UR44</accession>
<dbReference type="RefSeq" id="XP_008862132.1">
    <property type="nucleotide sequence ID" value="XM_008863910.1"/>
</dbReference>
<evidence type="ECO:0000256" key="8">
    <source>
        <dbReference type="SAM" id="MobiDB-lite"/>
    </source>
</evidence>
<sequence length="668" mass="74088">MADEIDPLDAFMLGIEAQVAQERTSHRETTAMERCSFEEEVKESRIAIGKGTAATATQPNQVFEDDVEEWNRLNKNQDMEELAPLDHSTVAYESFRKAFYTPATALNAIEISQLRRELDIRVELRPGDVDIAPIRSFMQAGFSRQLLALLMKHGLEAPTPIQAQAFPLAMSGRDMIGIAQTGSGKTLSFLLPMMVHIMDQRLLEKDEGPIAVILSPTRELAHQIYVEAKKFSMDAKCAAIYGGAGNKWDQIQSIRKGAEIVVATPGRLMEHLRKRVIKNLHRVTFVVLDEADRMFEMGFESQLRSILGQIRPDRQTLLFSATFRRRIETLARDVLTNPVKIIVGTVGQANDEIKQMAVVVPTKEAKWNWLMKNLPMLTEEGKLLIFIGSKAGVDELAASLNGLGDVYPCVSLHGDKSQFDRADALRRFKSGKCPILVATDVAARGLDIKDIKNVVNYDVAKNIDTHVHRIGRTGRMGIDGVSPGTAYTLVTPKDQDFAGHLVNNMDFTNQPVSSELLAVASKSQHFQRKNPRPVHATSSSCVGGSSFGATSRRDEFDADDLAERESSGFFQTRPKTKKEQRQGLGFGSNSTYQPHRGQGSAPPRGATNMMGFVAATTTQPCPSPPHPRRLDPVLPSNPPRKSRWDQVDEDDHELAALPPAKRSRWDQS</sequence>
<feature type="region of interest" description="Disordered" evidence="8">
    <location>
        <begin position="524"/>
        <end position="668"/>
    </location>
</feature>
<dbReference type="PANTHER" id="PTHR47958">
    <property type="entry name" value="ATP-DEPENDENT RNA HELICASE DBP3"/>
    <property type="match status" value="1"/>
</dbReference>
<feature type="short sequence motif" description="Q motif" evidence="6">
    <location>
        <begin position="135"/>
        <end position="163"/>
    </location>
</feature>
<dbReference type="VEuPathDB" id="FungiDB:H310_00937"/>
<reference evidence="12" key="1">
    <citation type="submission" date="2013-12" db="EMBL/GenBank/DDBJ databases">
        <title>The Genome Sequence of Aphanomyces invadans NJM9701.</title>
        <authorList>
            <consortium name="The Broad Institute Genomics Platform"/>
            <person name="Russ C."/>
            <person name="Tyler B."/>
            <person name="van West P."/>
            <person name="Dieguez-Uribeondo J."/>
            <person name="Young S.K."/>
            <person name="Zeng Q."/>
            <person name="Gargeya S."/>
            <person name="Fitzgerald M."/>
            <person name="Abouelleil A."/>
            <person name="Alvarado L."/>
            <person name="Chapman S.B."/>
            <person name="Gainer-Dewar J."/>
            <person name="Goldberg J."/>
            <person name="Griggs A."/>
            <person name="Gujja S."/>
            <person name="Hansen M."/>
            <person name="Howarth C."/>
            <person name="Imamovic A."/>
            <person name="Ireland A."/>
            <person name="Larimer J."/>
            <person name="McCowan C."/>
            <person name="Murphy C."/>
            <person name="Pearson M."/>
            <person name="Poon T.W."/>
            <person name="Priest M."/>
            <person name="Roberts A."/>
            <person name="Saif S."/>
            <person name="Shea T."/>
            <person name="Sykes S."/>
            <person name="Wortman J."/>
            <person name="Nusbaum C."/>
            <person name="Birren B."/>
        </authorList>
    </citation>
    <scope>NUCLEOTIDE SEQUENCE [LARGE SCALE GENOMIC DNA]</scope>
    <source>
        <strain evidence="12">NJM9701</strain>
    </source>
</reference>
<keyword evidence="3 7" id="KW-0378">Hydrolase</keyword>
<dbReference type="SUPFAM" id="SSF52540">
    <property type="entry name" value="P-loop containing nucleoside triphosphate hydrolases"/>
    <property type="match status" value="2"/>
</dbReference>